<keyword evidence="2" id="KW-0175">Coiled coil</keyword>
<keyword evidence="1" id="KW-0479">Metal-binding</keyword>
<evidence type="ECO:0000259" key="4">
    <source>
        <dbReference type="PROSITE" id="PS50119"/>
    </source>
</evidence>
<evidence type="ECO:0000313" key="5">
    <source>
        <dbReference type="Proteomes" id="UP000085678"/>
    </source>
</evidence>
<evidence type="ECO:0000256" key="2">
    <source>
        <dbReference type="SAM" id="Coils"/>
    </source>
</evidence>
<reference evidence="6" key="1">
    <citation type="submission" date="2025-08" db="UniProtKB">
        <authorList>
            <consortium name="RefSeq"/>
        </authorList>
    </citation>
    <scope>IDENTIFICATION</scope>
    <source>
        <tissue evidence="6">Gonads</tissue>
    </source>
</reference>
<dbReference type="KEGG" id="lak:106163488"/>
<dbReference type="InterPro" id="IPR000315">
    <property type="entry name" value="Znf_B-box"/>
</dbReference>
<dbReference type="RefSeq" id="XP_013396546.1">
    <property type="nucleotide sequence ID" value="XM_013541092.1"/>
</dbReference>
<sequence length="608" mass="68439">MSYSPNMERNKETEIEKPSSPLKDELNPLADTRDENNAPSNPQKCEVNETVEPSTSGKQTDETCEAEDVTDGATYFCHFCSKLPPDRATVLCESCCFFYCESCAKELHPNRGKYADHLLLNIENNPPDKYVCSSHNRRLELICTHCCLHCCTECANFGRHKFHNVIKLQDAAVEMKEKAELGFDQVQHALEPLADFPSKILVEKGKIIMKKNAACEKVNGHFASLYHVLERFEKSLLLQIDEEADMAEDKLDQMLEKYFKATEEVKDMDESLVNIGKERNSKHILTEGTAMLKRADEVLGTLKELDKMQQFTPEGCVAEDLQLPPIDKPTADRGILQPINKEISSLFQAPEPVRLRQETFVISDFELHFKRLFPCSYFILPPREENLSLMQRTTYFRAEVANDDNSEVYTEVPFSKELTINDTLFVCGNKQLFVLGRKETTGLGAKEVDKSQTESGQGSTRQLGSGQSDNDQSVTGQEGTCSPQNERQISSQQRMKPHKSSQLKHGGQADDHREKGKNALKQQKTEISQRGKGPVKNDQAREEQQDSGQEIKVQPGPLRDPACGQLRPGSTYRVKVTPYYQGSKSGVRVFGSTATFTIKTGNELHVPL</sequence>
<dbReference type="InParanoid" id="A0A1S3IFB5"/>
<feature type="compositionally biased region" description="Basic and acidic residues" evidence="3">
    <location>
        <begin position="8"/>
        <end position="36"/>
    </location>
</feature>
<feature type="compositionally biased region" description="Basic and acidic residues" evidence="3">
    <location>
        <begin position="507"/>
        <end position="529"/>
    </location>
</feature>
<feature type="region of interest" description="Disordered" evidence="3">
    <location>
        <begin position="445"/>
        <end position="569"/>
    </location>
</feature>
<accession>A0A1S3IFB5</accession>
<dbReference type="PANTHER" id="PTHR24099:SF16">
    <property type="entry name" value="E3 UBIQUITIN-PROTEIN LIGASE MIDLINE-1-LIKE ISOFORM X1"/>
    <property type="match status" value="1"/>
</dbReference>
<dbReference type="Gene3D" id="3.30.160.60">
    <property type="entry name" value="Classic Zinc Finger"/>
    <property type="match status" value="1"/>
</dbReference>
<keyword evidence="5" id="KW-1185">Reference proteome</keyword>
<dbReference type="InterPro" id="IPR050617">
    <property type="entry name" value="E3_ligase_FN3/SPRY"/>
</dbReference>
<dbReference type="PANTHER" id="PTHR24099">
    <property type="entry name" value="E3 UBIQUITIN-PROTEIN LIGASE TRIM36-RELATED"/>
    <property type="match status" value="1"/>
</dbReference>
<feature type="compositionally biased region" description="Polar residues" evidence="3">
    <location>
        <begin position="453"/>
        <end position="494"/>
    </location>
</feature>
<proteinExistence type="predicted"/>
<dbReference type="GeneID" id="106163488"/>
<dbReference type="AlphaFoldDB" id="A0A1S3IFB5"/>
<dbReference type="SUPFAM" id="SSF57845">
    <property type="entry name" value="B-box zinc-binding domain"/>
    <property type="match status" value="1"/>
</dbReference>
<evidence type="ECO:0000256" key="1">
    <source>
        <dbReference type="PROSITE-ProRule" id="PRU00024"/>
    </source>
</evidence>
<feature type="region of interest" description="Disordered" evidence="3">
    <location>
        <begin position="1"/>
        <end position="63"/>
    </location>
</feature>
<feature type="domain" description="B box-type" evidence="4">
    <location>
        <begin position="127"/>
        <end position="168"/>
    </location>
</feature>
<dbReference type="PROSITE" id="PS50119">
    <property type="entry name" value="ZF_BBOX"/>
    <property type="match status" value="2"/>
</dbReference>
<organism evidence="5 6">
    <name type="scientific">Lingula anatina</name>
    <name type="common">Brachiopod</name>
    <name type="synonym">Lingula unguis</name>
    <dbReference type="NCBI Taxonomy" id="7574"/>
    <lineage>
        <taxon>Eukaryota</taxon>
        <taxon>Metazoa</taxon>
        <taxon>Spiralia</taxon>
        <taxon>Lophotrochozoa</taxon>
        <taxon>Brachiopoda</taxon>
        <taxon>Linguliformea</taxon>
        <taxon>Lingulata</taxon>
        <taxon>Lingulida</taxon>
        <taxon>Linguloidea</taxon>
        <taxon>Lingulidae</taxon>
        <taxon>Lingula</taxon>
    </lineage>
</organism>
<dbReference type="STRING" id="7574.A0A1S3IFB5"/>
<dbReference type="Proteomes" id="UP000085678">
    <property type="component" value="Unplaced"/>
</dbReference>
<dbReference type="Gene3D" id="4.10.830.40">
    <property type="match status" value="1"/>
</dbReference>
<protein>
    <submittedName>
        <fullName evidence="6">Uncharacterized protein LOC106163488</fullName>
    </submittedName>
</protein>
<evidence type="ECO:0000313" key="6">
    <source>
        <dbReference type="RefSeq" id="XP_013396546.1"/>
    </source>
</evidence>
<dbReference type="GO" id="GO:0008270">
    <property type="term" value="F:zinc ion binding"/>
    <property type="evidence" value="ECO:0007669"/>
    <property type="project" value="UniProtKB-KW"/>
</dbReference>
<evidence type="ECO:0000256" key="3">
    <source>
        <dbReference type="SAM" id="MobiDB-lite"/>
    </source>
</evidence>
<name>A0A1S3IFB5_LINAN</name>
<feature type="domain" description="B box-type" evidence="4">
    <location>
        <begin position="79"/>
        <end position="122"/>
    </location>
</feature>
<keyword evidence="1" id="KW-0863">Zinc-finger</keyword>
<gene>
    <name evidence="6" type="primary">LOC106163488</name>
</gene>
<keyword evidence="1" id="KW-0862">Zinc</keyword>
<feature type="coiled-coil region" evidence="2">
    <location>
        <begin position="237"/>
        <end position="264"/>
    </location>
</feature>